<keyword evidence="4" id="KW-1185">Reference proteome</keyword>
<dbReference type="InterPro" id="IPR016095">
    <property type="entry name" value="Ribosomal_uL1_3-a/b-sand"/>
</dbReference>
<proteinExistence type="predicted"/>
<dbReference type="Pfam" id="PF00687">
    <property type="entry name" value="Ribosomal_L1"/>
    <property type="match status" value="1"/>
</dbReference>
<organism evidence="2 4">
    <name type="scientific">Cryomyces minteri</name>
    <dbReference type="NCBI Taxonomy" id="331657"/>
    <lineage>
        <taxon>Eukaryota</taxon>
        <taxon>Fungi</taxon>
        <taxon>Dikarya</taxon>
        <taxon>Ascomycota</taxon>
        <taxon>Pezizomycotina</taxon>
        <taxon>Dothideomycetes</taxon>
        <taxon>Dothideomycetes incertae sedis</taxon>
        <taxon>Cryomyces</taxon>
    </lineage>
</organism>
<dbReference type="InterPro" id="IPR050257">
    <property type="entry name" value="eL8/uL1-like"/>
</dbReference>
<feature type="region of interest" description="Disordered" evidence="1">
    <location>
        <begin position="392"/>
        <end position="432"/>
    </location>
</feature>
<evidence type="ECO:0008006" key="5">
    <source>
        <dbReference type="Google" id="ProtNLM"/>
    </source>
</evidence>
<dbReference type="EMBL" id="NAJN01000936">
    <property type="protein sequence ID" value="TKA67208.1"/>
    <property type="molecule type" value="Genomic_DNA"/>
</dbReference>
<name>A0A4U0WWQ4_9PEZI</name>
<dbReference type="Gene3D" id="3.40.50.790">
    <property type="match status" value="1"/>
</dbReference>
<evidence type="ECO:0000313" key="2">
    <source>
        <dbReference type="EMBL" id="TKA67208.1"/>
    </source>
</evidence>
<feature type="region of interest" description="Disordered" evidence="1">
    <location>
        <begin position="328"/>
        <end position="380"/>
    </location>
</feature>
<gene>
    <name evidence="3" type="ORF">B0A49_02684</name>
    <name evidence="2" type="ORF">B0A49_12160</name>
</gene>
<comment type="caution">
    <text evidence="2">The sequence shown here is derived from an EMBL/GenBank/DDBJ whole genome shotgun (WGS) entry which is preliminary data.</text>
</comment>
<accession>A0A4U0WWQ4</accession>
<dbReference type="SUPFAM" id="SSF56808">
    <property type="entry name" value="Ribosomal protein L1"/>
    <property type="match status" value="1"/>
</dbReference>
<dbReference type="Proteomes" id="UP000308768">
    <property type="component" value="Unassembled WGS sequence"/>
</dbReference>
<dbReference type="AlphaFoldDB" id="A0A4U0WWQ4"/>
<dbReference type="InterPro" id="IPR028364">
    <property type="entry name" value="Ribosomal_uL1/biogenesis"/>
</dbReference>
<evidence type="ECO:0000256" key="1">
    <source>
        <dbReference type="SAM" id="MobiDB-lite"/>
    </source>
</evidence>
<dbReference type="CDD" id="cd00403">
    <property type="entry name" value="Ribosomal_L1"/>
    <property type="match status" value="1"/>
</dbReference>
<dbReference type="STRING" id="331657.A0A4U0WWQ4"/>
<dbReference type="InterPro" id="IPR023674">
    <property type="entry name" value="Ribosomal_uL1-like"/>
</dbReference>
<evidence type="ECO:0000313" key="4">
    <source>
        <dbReference type="Proteomes" id="UP000308768"/>
    </source>
</evidence>
<dbReference type="PANTHER" id="PTHR23105">
    <property type="entry name" value="RIBOSOMAL PROTEIN L7AE FAMILY MEMBER"/>
    <property type="match status" value="1"/>
</dbReference>
<evidence type="ECO:0000313" key="3">
    <source>
        <dbReference type="EMBL" id="TKA79723.1"/>
    </source>
</evidence>
<feature type="compositionally biased region" description="Basic residues" evidence="1">
    <location>
        <begin position="421"/>
        <end position="432"/>
    </location>
</feature>
<dbReference type="GO" id="GO:0003723">
    <property type="term" value="F:RNA binding"/>
    <property type="evidence" value="ECO:0007669"/>
    <property type="project" value="InterPro"/>
</dbReference>
<sequence>MAPVSTALTTRVASGSPYQLDADQVQRAASSLVKHLATEAESKKAKSTRQDLLADAGNTSEDNAEDDEVPVWLILTTKQHVVDQKKLKPGKIPLPYSLNTSPTARICLITADPQRTYKDILADPSFPTSLSSRIARVIGISKLKSKYKPYENRRQLLAEYDIFLADDRIVTYLPQVLGKAFYKGGQKRPVPVSLVGKPDRADGKTVKPVKGSGLIVKGGEKVARAVITPSDMAKEIEKSLSTALVHLSPSTTTAVKVGKASWTPDKLVANIEAVVNGMTEKFVSKGWRNVRGIHIKGPNSMALPIWLADELWVEEKDVLDKIPEPVKKERKPKKGSLTAEAAVPAIEGTKDGKKRKSLGDDADELDKPAKKSKKAESDDLAKEVALRKEKLKKQKAGALADVEALSKTSEKVPAPVGDKVKKTKKPKVAPVA</sequence>
<feature type="compositionally biased region" description="Basic and acidic residues" evidence="1">
    <location>
        <begin position="365"/>
        <end position="380"/>
    </location>
</feature>
<protein>
    <recommendedName>
        <fullName evidence="5">Ribosomal protein L1</fullName>
    </recommendedName>
</protein>
<reference evidence="2 4" key="1">
    <citation type="submission" date="2017-03" db="EMBL/GenBank/DDBJ databases">
        <title>Genomes of endolithic fungi from Antarctica.</title>
        <authorList>
            <person name="Coleine C."/>
            <person name="Masonjones S."/>
            <person name="Stajich J.E."/>
        </authorList>
    </citation>
    <scope>NUCLEOTIDE SEQUENCE [LARGE SCALE GENOMIC DNA]</scope>
    <source>
        <strain evidence="2 4">CCFEE 5187</strain>
    </source>
</reference>
<dbReference type="OrthoDB" id="10251727at2759"/>
<dbReference type="EMBL" id="NAJN01000086">
    <property type="protein sequence ID" value="TKA79723.1"/>
    <property type="molecule type" value="Genomic_DNA"/>
</dbReference>